<dbReference type="AlphaFoldDB" id="A0A0D0DRF9"/>
<reference evidence="2" key="2">
    <citation type="submission" date="2015-01" db="EMBL/GenBank/DDBJ databases">
        <title>Evolutionary Origins and Diversification of the Mycorrhizal Mutualists.</title>
        <authorList>
            <consortium name="DOE Joint Genome Institute"/>
            <consortium name="Mycorrhizal Genomics Consortium"/>
            <person name="Kohler A."/>
            <person name="Kuo A."/>
            <person name="Nagy L.G."/>
            <person name="Floudas D."/>
            <person name="Copeland A."/>
            <person name="Barry K.W."/>
            <person name="Cichocki N."/>
            <person name="Veneault-Fourrey C."/>
            <person name="LaButti K."/>
            <person name="Lindquist E.A."/>
            <person name="Lipzen A."/>
            <person name="Lundell T."/>
            <person name="Morin E."/>
            <person name="Murat C."/>
            <person name="Riley R."/>
            <person name="Ohm R."/>
            <person name="Sun H."/>
            <person name="Tunlid A."/>
            <person name="Henrissat B."/>
            <person name="Grigoriev I.V."/>
            <person name="Hibbett D.S."/>
            <person name="Martin F."/>
        </authorList>
    </citation>
    <scope>NUCLEOTIDE SEQUENCE [LARGE SCALE GENOMIC DNA]</scope>
    <source>
        <strain evidence="2">Ve08.2h10</strain>
    </source>
</reference>
<sequence>MFLHGVLERGQCSIFPDDSEDVSDIEEYGIDWSDLDNCHIQEHHNANNPDDAGHNNDGTNPFVHNQVVTC</sequence>
<accession>A0A0D0DRF9</accession>
<proteinExistence type="predicted"/>
<dbReference type="InParanoid" id="A0A0D0DRF9"/>
<dbReference type="EMBL" id="KN825648">
    <property type="protein sequence ID" value="KIK82280.1"/>
    <property type="molecule type" value="Genomic_DNA"/>
</dbReference>
<dbReference type="OrthoDB" id="3353107at2759"/>
<evidence type="ECO:0000313" key="1">
    <source>
        <dbReference type="EMBL" id="KIK82280.1"/>
    </source>
</evidence>
<protein>
    <submittedName>
        <fullName evidence="1">Uncharacterized protein</fullName>
    </submittedName>
</protein>
<organism evidence="1 2">
    <name type="scientific">Paxillus rubicundulus Ve08.2h10</name>
    <dbReference type="NCBI Taxonomy" id="930991"/>
    <lineage>
        <taxon>Eukaryota</taxon>
        <taxon>Fungi</taxon>
        <taxon>Dikarya</taxon>
        <taxon>Basidiomycota</taxon>
        <taxon>Agaricomycotina</taxon>
        <taxon>Agaricomycetes</taxon>
        <taxon>Agaricomycetidae</taxon>
        <taxon>Boletales</taxon>
        <taxon>Paxilineae</taxon>
        <taxon>Paxillaceae</taxon>
        <taxon>Paxillus</taxon>
    </lineage>
</organism>
<dbReference type="HOGENOM" id="CLU_2758566_0_0_1"/>
<name>A0A0D0DRF9_9AGAM</name>
<keyword evidence="2" id="KW-1185">Reference proteome</keyword>
<dbReference type="Proteomes" id="UP000054538">
    <property type="component" value="Unassembled WGS sequence"/>
</dbReference>
<gene>
    <name evidence="1" type="ORF">PAXRUDRAFT_154084</name>
</gene>
<reference evidence="1 2" key="1">
    <citation type="submission" date="2014-04" db="EMBL/GenBank/DDBJ databases">
        <authorList>
            <consortium name="DOE Joint Genome Institute"/>
            <person name="Kuo A."/>
            <person name="Kohler A."/>
            <person name="Jargeat P."/>
            <person name="Nagy L.G."/>
            <person name="Floudas D."/>
            <person name="Copeland A."/>
            <person name="Barry K.W."/>
            <person name="Cichocki N."/>
            <person name="Veneault-Fourrey C."/>
            <person name="LaButti K."/>
            <person name="Lindquist E.A."/>
            <person name="Lipzen A."/>
            <person name="Lundell T."/>
            <person name="Morin E."/>
            <person name="Murat C."/>
            <person name="Sun H."/>
            <person name="Tunlid A."/>
            <person name="Henrissat B."/>
            <person name="Grigoriev I.V."/>
            <person name="Hibbett D.S."/>
            <person name="Martin F."/>
            <person name="Nordberg H.P."/>
            <person name="Cantor M.N."/>
            <person name="Hua S.X."/>
        </authorList>
    </citation>
    <scope>NUCLEOTIDE SEQUENCE [LARGE SCALE GENOMIC DNA]</scope>
    <source>
        <strain evidence="1 2">Ve08.2h10</strain>
    </source>
</reference>
<evidence type="ECO:0000313" key="2">
    <source>
        <dbReference type="Proteomes" id="UP000054538"/>
    </source>
</evidence>